<keyword evidence="19" id="KW-1185">Reference proteome</keyword>
<keyword evidence="11" id="KW-0325">Glycoprotein</keyword>
<evidence type="ECO:0000313" key="19">
    <source>
        <dbReference type="Proteomes" id="UP000008810"/>
    </source>
</evidence>
<evidence type="ECO:0000256" key="12">
    <source>
        <dbReference type="PROSITE-ProRule" id="PRU10141"/>
    </source>
</evidence>
<dbReference type="Gene3D" id="1.10.510.10">
    <property type="entry name" value="Transferase(Phosphotransferase) domain 1"/>
    <property type="match status" value="1"/>
</dbReference>
<dbReference type="FunFam" id="1.10.510.10:FF:000161">
    <property type="entry name" value="Wall-associated receptor kinase-like 20"/>
    <property type="match status" value="1"/>
</dbReference>
<dbReference type="GO" id="GO:0005524">
    <property type="term" value="F:ATP binding"/>
    <property type="evidence" value="ECO:0007669"/>
    <property type="project" value="UniProtKB-UniRule"/>
</dbReference>
<keyword evidence="6 12" id="KW-0547">Nucleotide-binding</keyword>
<dbReference type="InterPro" id="IPR017441">
    <property type="entry name" value="Protein_kinase_ATP_BS"/>
</dbReference>
<feature type="signal peptide" evidence="15">
    <location>
        <begin position="1"/>
        <end position="21"/>
    </location>
</feature>
<dbReference type="CDD" id="cd14066">
    <property type="entry name" value="STKc_IRAK"/>
    <property type="match status" value="1"/>
</dbReference>
<organism evidence="17">
    <name type="scientific">Brachypodium distachyon</name>
    <name type="common">Purple false brome</name>
    <name type="synonym">Trachynia distachya</name>
    <dbReference type="NCBI Taxonomy" id="15368"/>
    <lineage>
        <taxon>Eukaryota</taxon>
        <taxon>Viridiplantae</taxon>
        <taxon>Streptophyta</taxon>
        <taxon>Embryophyta</taxon>
        <taxon>Tracheophyta</taxon>
        <taxon>Spermatophyta</taxon>
        <taxon>Magnoliopsida</taxon>
        <taxon>Liliopsida</taxon>
        <taxon>Poales</taxon>
        <taxon>Poaceae</taxon>
        <taxon>BOP clade</taxon>
        <taxon>Pooideae</taxon>
        <taxon>Stipodae</taxon>
        <taxon>Brachypodieae</taxon>
        <taxon>Brachypodium</taxon>
    </lineage>
</organism>
<dbReference type="GO" id="GO:0004674">
    <property type="term" value="F:protein serine/threonine kinase activity"/>
    <property type="evidence" value="ECO:0007669"/>
    <property type="project" value="UniProtKB-KW"/>
</dbReference>
<dbReference type="Pfam" id="PF13947">
    <property type="entry name" value="GUB_WAK_bind"/>
    <property type="match status" value="1"/>
</dbReference>
<dbReference type="OMA" id="HNHELHE"/>
<dbReference type="InterPro" id="IPR008271">
    <property type="entry name" value="Ser/Thr_kinase_AS"/>
</dbReference>
<dbReference type="InterPro" id="IPR032872">
    <property type="entry name" value="WAK_assoc_C"/>
</dbReference>
<dbReference type="SMART" id="SM00220">
    <property type="entry name" value="S_TKc"/>
    <property type="match status" value="1"/>
</dbReference>
<dbReference type="InterPro" id="IPR011009">
    <property type="entry name" value="Kinase-like_dom_sf"/>
</dbReference>
<keyword evidence="5 15" id="KW-0732">Signal</keyword>
<dbReference type="RefSeq" id="XP_003565956.1">
    <property type="nucleotide sequence ID" value="XM_003565908.3"/>
</dbReference>
<keyword evidence="8 12" id="KW-0067">ATP-binding</keyword>
<keyword evidence="3" id="KW-0808">Transferase</keyword>
<dbReference type="PROSITE" id="PS50011">
    <property type="entry name" value="PROTEIN_KINASE_DOM"/>
    <property type="match status" value="1"/>
</dbReference>
<dbReference type="GO" id="GO:0005886">
    <property type="term" value="C:plasma membrane"/>
    <property type="evidence" value="ECO:0000318"/>
    <property type="project" value="GO_Central"/>
</dbReference>
<feature type="compositionally biased region" description="Basic and acidic residues" evidence="13">
    <location>
        <begin position="659"/>
        <end position="668"/>
    </location>
</feature>
<dbReference type="PANTHER" id="PTHR46008">
    <property type="entry name" value="LEAF RUST 10 DISEASE-RESISTANCE LOCUS RECEPTOR-LIKE PROTEIN KINASE-LIKE 1.4"/>
    <property type="match status" value="1"/>
</dbReference>
<evidence type="ECO:0000256" key="1">
    <source>
        <dbReference type="ARBA" id="ARBA00004167"/>
    </source>
</evidence>
<dbReference type="PANTHER" id="PTHR46008:SF53">
    <property type="entry name" value="OS05G0550800 PROTEIN"/>
    <property type="match status" value="1"/>
</dbReference>
<dbReference type="InterPro" id="IPR025287">
    <property type="entry name" value="WAK_GUB"/>
</dbReference>
<proteinExistence type="predicted"/>
<reference evidence="18" key="3">
    <citation type="submission" date="2018-08" db="UniProtKB">
        <authorList>
            <consortium name="EnsemblPlants"/>
        </authorList>
    </citation>
    <scope>IDENTIFICATION</scope>
    <source>
        <strain evidence="18">cv. Bd21</strain>
    </source>
</reference>
<dbReference type="PROSITE" id="PS00108">
    <property type="entry name" value="PROTEIN_KINASE_ST"/>
    <property type="match status" value="1"/>
</dbReference>
<dbReference type="EMBL" id="CM000881">
    <property type="protein sequence ID" value="KQK05033.1"/>
    <property type="molecule type" value="Genomic_DNA"/>
</dbReference>
<evidence type="ECO:0000256" key="10">
    <source>
        <dbReference type="ARBA" id="ARBA00023136"/>
    </source>
</evidence>
<evidence type="ECO:0000256" key="13">
    <source>
        <dbReference type="SAM" id="MobiDB-lite"/>
    </source>
</evidence>
<evidence type="ECO:0000256" key="11">
    <source>
        <dbReference type="ARBA" id="ARBA00023180"/>
    </source>
</evidence>
<evidence type="ECO:0000256" key="2">
    <source>
        <dbReference type="ARBA" id="ARBA00022527"/>
    </source>
</evidence>
<feature type="compositionally biased region" description="Polar residues" evidence="13">
    <location>
        <begin position="682"/>
        <end position="691"/>
    </location>
</feature>
<reference evidence="17 18" key="1">
    <citation type="journal article" date="2010" name="Nature">
        <title>Genome sequencing and analysis of the model grass Brachypodium distachyon.</title>
        <authorList>
            <consortium name="International Brachypodium Initiative"/>
        </authorList>
    </citation>
    <scope>NUCLEOTIDE SEQUENCE [LARGE SCALE GENOMIC DNA]</scope>
    <source>
        <strain evidence="17 18">Bd21</strain>
    </source>
</reference>
<feature type="transmembrane region" description="Helical" evidence="14">
    <location>
        <begin position="291"/>
        <end position="315"/>
    </location>
</feature>
<evidence type="ECO:0000313" key="17">
    <source>
        <dbReference type="EMBL" id="KQK05033.1"/>
    </source>
</evidence>
<evidence type="ECO:0000256" key="3">
    <source>
        <dbReference type="ARBA" id="ARBA00022679"/>
    </source>
</evidence>
<evidence type="ECO:0000256" key="15">
    <source>
        <dbReference type="SAM" id="SignalP"/>
    </source>
</evidence>
<evidence type="ECO:0000256" key="5">
    <source>
        <dbReference type="ARBA" id="ARBA00022729"/>
    </source>
</evidence>
<reference evidence="17" key="2">
    <citation type="submission" date="2017-06" db="EMBL/GenBank/DDBJ databases">
        <title>WGS assembly of Brachypodium distachyon.</title>
        <authorList>
            <consortium name="The International Brachypodium Initiative"/>
            <person name="Lucas S."/>
            <person name="Harmon-Smith M."/>
            <person name="Lail K."/>
            <person name="Tice H."/>
            <person name="Grimwood J."/>
            <person name="Bruce D."/>
            <person name="Barry K."/>
            <person name="Shu S."/>
            <person name="Lindquist E."/>
            <person name="Wang M."/>
            <person name="Pitluck S."/>
            <person name="Vogel J.P."/>
            <person name="Garvin D.F."/>
            <person name="Mockler T.C."/>
            <person name="Schmutz J."/>
            <person name="Rokhsar D."/>
            <person name="Bevan M.W."/>
        </authorList>
    </citation>
    <scope>NUCLEOTIDE SEQUENCE</scope>
    <source>
        <strain evidence="17">Bd21</strain>
    </source>
</reference>
<name>I1HGS7_BRADI</name>
<dbReference type="SUPFAM" id="SSF56112">
    <property type="entry name" value="Protein kinase-like (PK-like)"/>
    <property type="match status" value="1"/>
</dbReference>
<keyword evidence="9 14" id="KW-1133">Transmembrane helix</keyword>
<dbReference type="AlphaFoldDB" id="I1HGS7"/>
<dbReference type="InterPro" id="IPR000719">
    <property type="entry name" value="Prot_kinase_dom"/>
</dbReference>
<dbReference type="Proteomes" id="UP000008810">
    <property type="component" value="Chromosome 2"/>
</dbReference>
<evidence type="ECO:0000256" key="7">
    <source>
        <dbReference type="ARBA" id="ARBA00022777"/>
    </source>
</evidence>
<protein>
    <recommendedName>
        <fullName evidence="16">Protein kinase domain-containing protein</fullName>
    </recommendedName>
</protein>
<dbReference type="KEGG" id="bdi:100823149"/>
<dbReference type="GO" id="GO:0007166">
    <property type="term" value="P:cell surface receptor signaling pathway"/>
    <property type="evidence" value="ECO:0000318"/>
    <property type="project" value="GO_Central"/>
</dbReference>
<feature type="region of interest" description="Disordered" evidence="13">
    <location>
        <begin position="326"/>
        <end position="351"/>
    </location>
</feature>
<feature type="region of interest" description="Disordered" evidence="13">
    <location>
        <begin position="659"/>
        <end position="691"/>
    </location>
</feature>
<sequence>MEPLLVFRFLLLLLLVAVASGAPAPDGDLYYNASMCHKPFTCGPNVDIHYPFHLANESSKVLDGAVPSSSYCGYPGMAILCSANNTATLHLGNVSLYTVQGIDYANKTITLADADTLLLPSATCPRVNRNVTIPKSPASMLEFSAADTGYLSFFFGCADPRPPPGIVPINCTTGFFDDGSLPSYLAPTADAPEGDWFVRASCKEVYVAPVLKRLLLSPEVYGRLGSDGGYGELLRQGFRLTWDPSAGPCVECERSRGQCSYDQGGGFLGCLCSDGRVRTPDCGAKKGDTKVIAIGLPVAAAVLLLLLLVVSFLYVRKRRQYKTTSSSRLLKHTASGGTPRSRCSSNDLESGGSVHNLPTHLFAYEELEEATDGFSAALELGDGGFGTVYKGQLRDGRVVAVKRLHNKSRSCRHVGQFVNEAAILSRMRHPNLVTFYGCTSSRSRELLLVYEHVPNGTVADHLHGPRAPERALPWPVRLRIAVEAASALDYLHAVDPPVVHRDVKTSNILLDTEFHIKVADFGLSRELLDGGGNAAHVVATAPQGTPGYVDPEYHRCYRLTDRSDVYSFGVVLAELVSSKPAVDVGRDRGDINLAAMAVDRVQRGLVGELVDMGIGYVEDGETRRMVTMVAELAFRCLQQDGEMRPPVREVLDVLRGMQREGGKVEDGGVPRSPDTVHAPWDSRSTTPSVSQ</sequence>
<evidence type="ECO:0000313" key="18">
    <source>
        <dbReference type="EnsemblPlants" id="KQK05033"/>
    </source>
</evidence>
<dbReference type="Pfam" id="PF14380">
    <property type="entry name" value="WAK_assoc"/>
    <property type="match status" value="1"/>
</dbReference>
<dbReference type="EnsemblPlants" id="KQK05033">
    <property type="protein sequence ID" value="KQK05033"/>
    <property type="gene ID" value="BRADI_2g17520v3"/>
</dbReference>
<feature type="chain" id="PRO_5014094561" description="Protein kinase domain-containing protein" evidence="15">
    <location>
        <begin position="22"/>
        <end position="691"/>
    </location>
</feature>
<evidence type="ECO:0000259" key="16">
    <source>
        <dbReference type="PROSITE" id="PS50011"/>
    </source>
</evidence>
<keyword evidence="10 14" id="KW-0472">Membrane</keyword>
<dbReference type="OrthoDB" id="4062651at2759"/>
<dbReference type="Gene3D" id="3.30.200.20">
    <property type="entry name" value="Phosphorylase Kinase, domain 1"/>
    <property type="match status" value="1"/>
</dbReference>
<dbReference type="eggNOG" id="KOG1187">
    <property type="taxonomic scope" value="Eukaryota"/>
</dbReference>
<dbReference type="HOGENOM" id="CLU_000288_115_3_1"/>
<dbReference type="PROSITE" id="PS00107">
    <property type="entry name" value="PROTEIN_KINASE_ATP"/>
    <property type="match status" value="1"/>
</dbReference>
<evidence type="ECO:0000256" key="6">
    <source>
        <dbReference type="ARBA" id="ARBA00022741"/>
    </source>
</evidence>
<feature type="compositionally biased region" description="Polar residues" evidence="13">
    <location>
        <begin position="335"/>
        <end position="348"/>
    </location>
</feature>
<evidence type="ECO:0000256" key="14">
    <source>
        <dbReference type="SAM" id="Phobius"/>
    </source>
</evidence>
<dbReference type="Pfam" id="PF00069">
    <property type="entry name" value="Pkinase"/>
    <property type="match status" value="1"/>
</dbReference>
<keyword evidence="4 14" id="KW-0812">Transmembrane</keyword>
<evidence type="ECO:0000256" key="8">
    <source>
        <dbReference type="ARBA" id="ARBA00022840"/>
    </source>
</evidence>
<evidence type="ECO:0000256" key="4">
    <source>
        <dbReference type="ARBA" id="ARBA00022692"/>
    </source>
</evidence>
<comment type="subcellular location">
    <subcellularLocation>
        <location evidence="1">Membrane</location>
        <topology evidence="1">Single-pass membrane protein</topology>
    </subcellularLocation>
</comment>
<gene>
    <name evidence="18" type="primary">LOC100823149</name>
    <name evidence="17" type="ORF">BRADI_2g17520v3</name>
</gene>
<keyword evidence="7" id="KW-0418">Kinase</keyword>
<feature type="domain" description="Protein kinase" evidence="16">
    <location>
        <begin position="374"/>
        <end position="657"/>
    </location>
</feature>
<evidence type="ECO:0000256" key="9">
    <source>
        <dbReference type="ARBA" id="ARBA00022989"/>
    </source>
</evidence>
<dbReference type="GO" id="GO:0030247">
    <property type="term" value="F:polysaccharide binding"/>
    <property type="evidence" value="ECO:0007669"/>
    <property type="project" value="InterPro"/>
</dbReference>
<feature type="binding site" evidence="12">
    <location>
        <position position="402"/>
    </location>
    <ligand>
        <name>ATP</name>
        <dbReference type="ChEBI" id="CHEBI:30616"/>
    </ligand>
</feature>
<dbReference type="Gramene" id="KQK05033">
    <property type="protein sequence ID" value="KQK05033"/>
    <property type="gene ID" value="BRADI_2g17520v3"/>
</dbReference>
<keyword evidence="2" id="KW-0723">Serine/threonine-protein kinase</keyword>
<dbReference type="GeneID" id="100823149"/>
<accession>I1HGS7</accession>